<sequence length="128" mass="13943">LEMVMAHGAQRHQLIERDSFTAAQSSPLELRAGPSRASCIAAWQRSCTSSGPHQLKLKRSGWLISRHLSVLLCGCLSATNRITSAENQILGSLLSWSDPTIWLLPRLGSAKVLPALSQQAANEFQVPQ</sequence>
<name>A0ABV1ADG3_9TELE</name>
<evidence type="ECO:0000313" key="1">
    <source>
        <dbReference type="EMBL" id="MEQ2315691.1"/>
    </source>
</evidence>
<organism evidence="1 2">
    <name type="scientific">Ameca splendens</name>
    <dbReference type="NCBI Taxonomy" id="208324"/>
    <lineage>
        <taxon>Eukaryota</taxon>
        <taxon>Metazoa</taxon>
        <taxon>Chordata</taxon>
        <taxon>Craniata</taxon>
        <taxon>Vertebrata</taxon>
        <taxon>Euteleostomi</taxon>
        <taxon>Actinopterygii</taxon>
        <taxon>Neopterygii</taxon>
        <taxon>Teleostei</taxon>
        <taxon>Neoteleostei</taxon>
        <taxon>Acanthomorphata</taxon>
        <taxon>Ovalentaria</taxon>
        <taxon>Atherinomorphae</taxon>
        <taxon>Cyprinodontiformes</taxon>
        <taxon>Goodeidae</taxon>
        <taxon>Ameca</taxon>
    </lineage>
</organism>
<accession>A0ABV1ADG3</accession>
<protein>
    <submittedName>
        <fullName evidence="1">Uncharacterized protein</fullName>
    </submittedName>
</protein>
<reference evidence="1 2" key="1">
    <citation type="submission" date="2021-06" db="EMBL/GenBank/DDBJ databases">
        <authorList>
            <person name="Palmer J.M."/>
        </authorList>
    </citation>
    <scope>NUCLEOTIDE SEQUENCE [LARGE SCALE GENOMIC DNA]</scope>
    <source>
        <strain evidence="1 2">AS_MEX2019</strain>
        <tissue evidence="1">Muscle</tissue>
    </source>
</reference>
<dbReference type="Proteomes" id="UP001469553">
    <property type="component" value="Unassembled WGS sequence"/>
</dbReference>
<keyword evidence="2" id="KW-1185">Reference proteome</keyword>
<comment type="caution">
    <text evidence="1">The sequence shown here is derived from an EMBL/GenBank/DDBJ whole genome shotgun (WGS) entry which is preliminary data.</text>
</comment>
<gene>
    <name evidence="1" type="ORF">AMECASPLE_025039</name>
</gene>
<proteinExistence type="predicted"/>
<evidence type="ECO:0000313" key="2">
    <source>
        <dbReference type="Proteomes" id="UP001469553"/>
    </source>
</evidence>
<feature type="non-terminal residue" evidence="1">
    <location>
        <position position="1"/>
    </location>
</feature>
<dbReference type="EMBL" id="JAHRIP010087073">
    <property type="protein sequence ID" value="MEQ2315691.1"/>
    <property type="molecule type" value="Genomic_DNA"/>
</dbReference>